<dbReference type="GO" id="GO:0004888">
    <property type="term" value="F:transmembrane signaling receptor activity"/>
    <property type="evidence" value="ECO:0007669"/>
    <property type="project" value="InterPro"/>
</dbReference>
<comment type="similarity">
    <text evidence="3">Belongs to the methyl-accepting chemotaxis (MCP) protein family.</text>
</comment>
<keyword evidence="6" id="KW-1133">Transmembrane helix</keyword>
<organism evidence="8 9">
    <name type="scientific">Parazoarcus communis SWub3 = DSM 12120</name>
    <dbReference type="NCBI Taxonomy" id="1121029"/>
    <lineage>
        <taxon>Bacteria</taxon>
        <taxon>Pseudomonadati</taxon>
        <taxon>Pseudomonadota</taxon>
        <taxon>Betaproteobacteria</taxon>
        <taxon>Rhodocyclales</taxon>
        <taxon>Zoogloeaceae</taxon>
        <taxon>Parazoarcus</taxon>
    </lineage>
</organism>
<evidence type="ECO:0000256" key="1">
    <source>
        <dbReference type="ARBA" id="ARBA00004370"/>
    </source>
</evidence>
<evidence type="ECO:0000259" key="7">
    <source>
        <dbReference type="PROSITE" id="PS50111"/>
    </source>
</evidence>
<dbReference type="GO" id="GO:0006935">
    <property type="term" value="P:chemotaxis"/>
    <property type="evidence" value="ECO:0007669"/>
    <property type="project" value="InterPro"/>
</dbReference>
<keyword evidence="6" id="KW-0812">Transmembrane</keyword>
<dbReference type="GO" id="GO:0016020">
    <property type="term" value="C:membrane"/>
    <property type="evidence" value="ECO:0007669"/>
    <property type="project" value="UniProtKB-SubCell"/>
</dbReference>
<accession>A0A323USG6</accession>
<keyword evidence="9" id="KW-1185">Reference proteome</keyword>
<reference evidence="8 9" key="1">
    <citation type="submission" date="2018-06" db="EMBL/GenBank/DDBJ databases">
        <title>Azoarcus communis strain SWub3 genome.</title>
        <authorList>
            <person name="Zorraquino Salvo V."/>
            <person name="Toubiana D."/>
            <person name="Blumwald E."/>
        </authorList>
    </citation>
    <scope>NUCLEOTIDE SEQUENCE [LARGE SCALE GENOMIC DNA]</scope>
    <source>
        <strain evidence="8 9">SWub3</strain>
    </source>
</reference>
<dbReference type="Pfam" id="PF00015">
    <property type="entry name" value="MCPsignal"/>
    <property type="match status" value="1"/>
</dbReference>
<dbReference type="InterPro" id="IPR004090">
    <property type="entry name" value="Chemotax_Me-accpt_rcpt"/>
</dbReference>
<feature type="region of interest" description="Disordered" evidence="5">
    <location>
        <begin position="360"/>
        <end position="382"/>
    </location>
</feature>
<dbReference type="CDD" id="cd11386">
    <property type="entry name" value="MCP_signal"/>
    <property type="match status" value="1"/>
</dbReference>
<dbReference type="FunFam" id="1.10.287.950:FF:000001">
    <property type="entry name" value="Methyl-accepting chemotaxis sensory transducer"/>
    <property type="match status" value="1"/>
</dbReference>
<evidence type="ECO:0000256" key="2">
    <source>
        <dbReference type="ARBA" id="ARBA00023224"/>
    </source>
</evidence>
<comment type="caution">
    <text evidence="8">The sequence shown here is derived from an EMBL/GenBank/DDBJ whole genome shotgun (WGS) entry which is preliminary data.</text>
</comment>
<dbReference type="InterPro" id="IPR004089">
    <property type="entry name" value="MCPsignal_dom"/>
</dbReference>
<dbReference type="PROSITE" id="PS50111">
    <property type="entry name" value="CHEMOTAXIS_TRANSDUC_2"/>
    <property type="match status" value="1"/>
</dbReference>
<dbReference type="Proteomes" id="UP000248259">
    <property type="component" value="Unassembled WGS sequence"/>
</dbReference>
<protein>
    <submittedName>
        <fullName evidence="8">Chemotaxis protein</fullName>
    </submittedName>
</protein>
<evidence type="ECO:0000313" key="8">
    <source>
        <dbReference type="EMBL" id="PZA15439.1"/>
    </source>
</evidence>
<dbReference type="EMBL" id="QKOE01000014">
    <property type="protein sequence ID" value="PZA15439.1"/>
    <property type="molecule type" value="Genomic_DNA"/>
</dbReference>
<feature type="transmembrane region" description="Helical" evidence="6">
    <location>
        <begin position="32"/>
        <end position="54"/>
    </location>
</feature>
<feature type="transmembrane region" description="Helical" evidence="6">
    <location>
        <begin position="229"/>
        <end position="251"/>
    </location>
</feature>
<evidence type="ECO:0000256" key="5">
    <source>
        <dbReference type="SAM" id="MobiDB-lite"/>
    </source>
</evidence>
<comment type="subcellular location">
    <subcellularLocation>
        <location evidence="1">Membrane</location>
    </subcellularLocation>
</comment>
<keyword evidence="2 4" id="KW-0807">Transducer</keyword>
<dbReference type="Gene3D" id="1.10.287.950">
    <property type="entry name" value="Methyl-accepting chemotaxis protein"/>
    <property type="match status" value="1"/>
</dbReference>
<evidence type="ECO:0000256" key="3">
    <source>
        <dbReference type="ARBA" id="ARBA00029447"/>
    </source>
</evidence>
<proteinExistence type="inferred from homology"/>
<evidence type="ECO:0000256" key="4">
    <source>
        <dbReference type="PROSITE-ProRule" id="PRU00284"/>
    </source>
</evidence>
<dbReference type="PANTHER" id="PTHR32089">
    <property type="entry name" value="METHYL-ACCEPTING CHEMOTAXIS PROTEIN MCPB"/>
    <property type="match status" value="1"/>
</dbReference>
<dbReference type="GO" id="GO:0007165">
    <property type="term" value="P:signal transduction"/>
    <property type="evidence" value="ECO:0007669"/>
    <property type="project" value="UniProtKB-KW"/>
</dbReference>
<sequence>MGPRAGETCRIYNFCNRRCAQGDFMKDMSLRALLMLGFGAMLALLIVIGGFAVVSERSMTTDIHELAERRIPAMAGYGALNMERMRIRAQTLEVPPLRIPSPQTTAVLDGVIKARADSWRVVDQLIVDVEKLPRLSAEAQRQYDEMRGHYAEWRRHYVGLDQSVVALREASVAEDYVRFDEMLNRFQTQLEQMLPASRTLGVSLDQLAARQVARAQEAAAEAVSGGERALLLTTVLMGMGVVIGIAIALMIHRSVMRQVGGEPAYANSVLQRVAGGDLTVDIALAAGDRTSMLYSLREMVGQLRSMIGIISDNSSQIAAASEQLSAASDSIATASEEQSQAATSMAASVEEMTVSINHVSSSATDADRMARQSGEAANTGSSAIRSVVSDINRIAREVSSAAETIEDLGKHSREIASVVNIIKEVADQTNLLALNAAIEAARAGEQGRGFAVVADEVRKLAERTSSSTEEIARIVGQIHTETERAVQTMRRQSESVRSSVELSDRAGTAIENINGSSQEVVSAVGEISSALVEQSTASTEIARNVEQIATMSESNSTAVRQAAAAARDLSSRAANLQEVVGRFRV</sequence>
<evidence type="ECO:0000313" key="9">
    <source>
        <dbReference type="Proteomes" id="UP000248259"/>
    </source>
</evidence>
<dbReference type="OrthoDB" id="8899037at2"/>
<evidence type="ECO:0000256" key="6">
    <source>
        <dbReference type="SAM" id="Phobius"/>
    </source>
</evidence>
<dbReference type="SMART" id="SM00283">
    <property type="entry name" value="MA"/>
    <property type="match status" value="1"/>
</dbReference>
<dbReference type="PRINTS" id="PR00260">
    <property type="entry name" value="CHEMTRNSDUCR"/>
</dbReference>
<keyword evidence="6" id="KW-0472">Membrane</keyword>
<dbReference type="AlphaFoldDB" id="A0A323USG6"/>
<gene>
    <name evidence="8" type="ORF">DNK49_17035</name>
</gene>
<dbReference type="PANTHER" id="PTHR32089:SF112">
    <property type="entry name" value="LYSOZYME-LIKE PROTEIN-RELATED"/>
    <property type="match status" value="1"/>
</dbReference>
<feature type="domain" description="Methyl-accepting transducer" evidence="7">
    <location>
        <begin position="313"/>
        <end position="549"/>
    </location>
</feature>
<dbReference type="SUPFAM" id="SSF58104">
    <property type="entry name" value="Methyl-accepting chemotaxis protein (MCP) signaling domain"/>
    <property type="match status" value="1"/>
</dbReference>
<name>A0A323USG6_9RHOO</name>